<keyword evidence="2" id="KW-1185">Reference proteome</keyword>
<accession>A0A9Q3C8I3</accession>
<comment type="caution">
    <text evidence="1">The sequence shown here is derived from an EMBL/GenBank/DDBJ whole genome shotgun (WGS) entry which is preliminary data.</text>
</comment>
<dbReference type="Proteomes" id="UP000765509">
    <property type="component" value="Unassembled WGS sequence"/>
</dbReference>
<protein>
    <submittedName>
        <fullName evidence="1">Uncharacterized protein</fullName>
    </submittedName>
</protein>
<evidence type="ECO:0000313" key="1">
    <source>
        <dbReference type="EMBL" id="MBW0479077.1"/>
    </source>
</evidence>
<gene>
    <name evidence="1" type="ORF">O181_018792</name>
</gene>
<dbReference type="AlphaFoldDB" id="A0A9Q3C8I3"/>
<name>A0A9Q3C8I3_9BASI</name>
<dbReference type="EMBL" id="AVOT02005445">
    <property type="protein sequence ID" value="MBW0479077.1"/>
    <property type="molecule type" value="Genomic_DNA"/>
</dbReference>
<reference evidence="1" key="1">
    <citation type="submission" date="2021-03" db="EMBL/GenBank/DDBJ databases">
        <title>Draft genome sequence of rust myrtle Austropuccinia psidii MF-1, a brazilian biotype.</title>
        <authorList>
            <person name="Quecine M.C."/>
            <person name="Pachon D.M.R."/>
            <person name="Bonatelli M.L."/>
            <person name="Correr F.H."/>
            <person name="Franceschini L.M."/>
            <person name="Leite T.F."/>
            <person name="Margarido G.R.A."/>
            <person name="Almeida C.A."/>
            <person name="Ferrarezi J.A."/>
            <person name="Labate C.A."/>
        </authorList>
    </citation>
    <scope>NUCLEOTIDE SEQUENCE</scope>
    <source>
        <strain evidence="1">MF-1</strain>
    </source>
</reference>
<evidence type="ECO:0000313" key="2">
    <source>
        <dbReference type="Proteomes" id="UP000765509"/>
    </source>
</evidence>
<proteinExistence type="predicted"/>
<sequence>MGYTHSENQQYIHWGECCVNCWQLTSHCTTHAYAPAPPSRCDSDTALTTAYTSTPPPLNMLMLPQHPQKLPPTLPLPLLMPSSTCLILSAAYHPYAHAVPSRHASNTSLILNTAYHPYAPAVPSR</sequence>
<organism evidence="1 2">
    <name type="scientific">Austropuccinia psidii MF-1</name>
    <dbReference type="NCBI Taxonomy" id="1389203"/>
    <lineage>
        <taxon>Eukaryota</taxon>
        <taxon>Fungi</taxon>
        <taxon>Dikarya</taxon>
        <taxon>Basidiomycota</taxon>
        <taxon>Pucciniomycotina</taxon>
        <taxon>Pucciniomycetes</taxon>
        <taxon>Pucciniales</taxon>
        <taxon>Sphaerophragmiaceae</taxon>
        <taxon>Austropuccinia</taxon>
    </lineage>
</organism>